<evidence type="ECO:0000256" key="1">
    <source>
        <dbReference type="SAM" id="MobiDB-lite"/>
    </source>
</evidence>
<dbReference type="InterPro" id="IPR008780">
    <property type="entry name" value="Plasmodium_Vir"/>
</dbReference>
<name>A0A1G4E8T2_PLAVI</name>
<evidence type="ECO:0000313" key="3">
    <source>
        <dbReference type="Proteomes" id="UP000305196"/>
    </source>
</evidence>
<accession>A0A1G4E8T2</accession>
<feature type="region of interest" description="Disordered" evidence="1">
    <location>
        <begin position="227"/>
        <end position="255"/>
    </location>
</feature>
<dbReference type="VEuPathDB" id="PlasmoDB:PVW1_000009000"/>
<dbReference type="AlphaFoldDB" id="A0A1G4E8T2"/>
<dbReference type="VEuPathDB" id="PlasmoDB:PVPAM_000009500"/>
<reference evidence="2 3" key="1">
    <citation type="submission" date="2016-07" db="EMBL/GenBank/DDBJ databases">
        <authorList>
            <consortium name="Pathogen Informatics"/>
        </authorList>
    </citation>
    <scope>NUCLEOTIDE SEQUENCE [LARGE SCALE GENOMIC DNA]</scope>
</reference>
<protein>
    <submittedName>
        <fullName evidence="2">VIR protein</fullName>
    </submittedName>
</protein>
<sequence>MSQVKTVESEVDDMVLTYNEYIKLKEEFNPKKKISLGDVKLDDILVKAKITGTWKKNYYNAFDILLNHIHRDGLFYHGNNPEACKYINYILYEEVERKNVRSYDKELISHFHEFLDAYGKKRSNQKRCISSIYNIQRETYNKINALYEVYDKYYTCSFYKGENVKLGCKVFKDFFDSYNNYMRDIVSKSPKFNDILENIEIYAKDAFSKYINGCKKDDYYIRSPHLFKPPPEQKHENHNQAQMSPTPFKPADSILPTETLGRTQTLQTELTNDIPKLKPIQENQETDEEHGANVIHSTDDSYHGSSHLETIDPPIIADGKPTHMFSRFPEPFGHSYSSGTLYSGHDGHVREQAFSKEVELPPSSVMSTITNALKDVDPVPVVGVSGGMGALFLLFRYTPFGNFFRGGRGRVHRIPRSFNGPFPGEFPNFHEYEGGYIGYGPMNPLAE</sequence>
<organism evidence="2 3">
    <name type="scientific">Plasmodium vivax</name>
    <name type="common">malaria parasite P. vivax</name>
    <dbReference type="NCBI Taxonomy" id="5855"/>
    <lineage>
        <taxon>Eukaryota</taxon>
        <taxon>Sar</taxon>
        <taxon>Alveolata</taxon>
        <taxon>Apicomplexa</taxon>
        <taxon>Aconoidasida</taxon>
        <taxon>Haemosporida</taxon>
        <taxon>Plasmodiidae</taxon>
        <taxon>Plasmodium</taxon>
        <taxon>Plasmodium (Plasmodium)</taxon>
    </lineage>
</organism>
<dbReference type="VEuPathDB" id="PlasmoDB:PVX_103670"/>
<proteinExistence type="predicted"/>
<dbReference type="Pfam" id="PF05795">
    <property type="entry name" value="Plasmodium_Vir"/>
    <property type="match status" value="1"/>
</dbReference>
<dbReference type="Proteomes" id="UP000305196">
    <property type="component" value="Unassembled WGS sequence"/>
</dbReference>
<evidence type="ECO:0000313" key="2">
    <source>
        <dbReference type="EMBL" id="SCA81770.1"/>
    </source>
</evidence>
<dbReference type="EMBL" id="FLYI01000066">
    <property type="protein sequence ID" value="SCA81770.1"/>
    <property type="molecule type" value="Genomic_DNA"/>
</dbReference>
<gene>
    <name evidence="2" type="ORF">PVC01_000032200</name>
</gene>
<dbReference type="VEuPathDB" id="PlasmoDB:PVP01_0004440"/>